<dbReference type="GO" id="GO:0006310">
    <property type="term" value="P:DNA recombination"/>
    <property type="evidence" value="ECO:0007669"/>
    <property type="project" value="UniProtKB-KW"/>
</dbReference>
<feature type="compositionally biased region" description="Acidic residues" evidence="2">
    <location>
        <begin position="95"/>
        <end position="111"/>
    </location>
</feature>
<proteinExistence type="predicted"/>
<evidence type="ECO:0000313" key="3">
    <source>
        <dbReference type="EMBL" id="KAJ7727486.1"/>
    </source>
</evidence>
<evidence type="ECO:0000313" key="4">
    <source>
        <dbReference type="Proteomes" id="UP001215598"/>
    </source>
</evidence>
<accession>A0AAD7HU93</accession>
<dbReference type="GO" id="GO:0015074">
    <property type="term" value="P:DNA integration"/>
    <property type="evidence" value="ECO:0007669"/>
    <property type="project" value="InterPro"/>
</dbReference>
<comment type="caution">
    <text evidence="3">The sequence shown here is derived from an EMBL/GenBank/DDBJ whole genome shotgun (WGS) entry which is preliminary data.</text>
</comment>
<dbReference type="GO" id="GO:0003677">
    <property type="term" value="F:DNA binding"/>
    <property type="evidence" value="ECO:0007669"/>
    <property type="project" value="InterPro"/>
</dbReference>
<sequence length="759" mass="84669">MPKAASASAKESQGSYAIALGKKRGLLAQPGAATLENIQALQKTGLTLHSKAANTTTKYRQARASARKWLSTTIEAGTAELKGKSKATPSGDNSESSDAEDDSEDEDEGEQEPGNGPDPMAPNIGNDPEDANESFQFTSPEYKKALDDIPNKHSPKVLSLYLTYKIFHQGRKIGTADTARAAFLDAWSMADGDTYRGRWHYNIDSKRWEGNPVESADVEDVMKAIKNKCGQNGGERTHSLAMSKENMARIFSWSDKICPPETYFAEAKTTGERTLRTKHLMYKAFSSTGWTIWTRNFELIKLREGDLTFGLEDPKAFNTPYFELRLLNRKGWQRKISKAQKEADLRSGKYKVCPQPDVPACDAHHWLPLWRKYLQDVVYRRPLTPEDYIFPAIGANGVVQVGEHVSHEDVQKWITEFTTGAGVAQANGNFTTHCFRRGGAQYRFMFAPVGRRWTLRQVRWWGGWAEGEHRDTLIKYLLDELGTYEDDYSGMLLPNRPDFDQTFLGEGSSITAATTGQLTLMHQSLSTEMREITGTLGNLVDVFSKANIRNGMSHFSVNGDPDVFLEPVGVAAFPSSASVWTQHPSYAGHQMHNHSQQTYFGTRAIIPISVPASTRGTFSTQVNLNPHPILAAPVPATAAPQNTPYLVVPDIPVTLPDGTRSHTRDSWRYAVDHWLHGDVAHGLETPLKDWPKKWLTGPNKKFAMKHRSRMLIATEFISRYDSDEDSFLAAYPAAEQGFSKLLDAINAARTARGDRMSRK</sequence>
<dbReference type="Proteomes" id="UP001215598">
    <property type="component" value="Unassembled WGS sequence"/>
</dbReference>
<reference evidence="3" key="1">
    <citation type="submission" date="2023-03" db="EMBL/GenBank/DDBJ databases">
        <title>Massive genome expansion in bonnet fungi (Mycena s.s.) driven by repeated elements and novel gene families across ecological guilds.</title>
        <authorList>
            <consortium name="Lawrence Berkeley National Laboratory"/>
            <person name="Harder C.B."/>
            <person name="Miyauchi S."/>
            <person name="Viragh M."/>
            <person name="Kuo A."/>
            <person name="Thoen E."/>
            <person name="Andreopoulos B."/>
            <person name="Lu D."/>
            <person name="Skrede I."/>
            <person name="Drula E."/>
            <person name="Henrissat B."/>
            <person name="Morin E."/>
            <person name="Kohler A."/>
            <person name="Barry K."/>
            <person name="LaButti K."/>
            <person name="Morin E."/>
            <person name="Salamov A."/>
            <person name="Lipzen A."/>
            <person name="Mereny Z."/>
            <person name="Hegedus B."/>
            <person name="Baldrian P."/>
            <person name="Stursova M."/>
            <person name="Weitz H."/>
            <person name="Taylor A."/>
            <person name="Grigoriev I.V."/>
            <person name="Nagy L.G."/>
            <person name="Martin F."/>
            <person name="Kauserud H."/>
        </authorList>
    </citation>
    <scope>NUCLEOTIDE SEQUENCE</scope>
    <source>
        <strain evidence="3">CBHHK182m</strain>
    </source>
</reference>
<name>A0AAD7HU93_9AGAR</name>
<protein>
    <submittedName>
        <fullName evidence="3">Uncharacterized protein</fullName>
    </submittedName>
</protein>
<dbReference type="SUPFAM" id="SSF56349">
    <property type="entry name" value="DNA breaking-rejoining enzymes"/>
    <property type="match status" value="1"/>
</dbReference>
<evidence type="ECO:0000256" key="2">
    <source>
        <dbReference type="SAM" id="MobiDB-lite"/>
    </source>
</evidence>
<evidence type="ECO:0000256" key="1">
    <source>
        <dbReference type="ARBA" id="ARBA00023172"/>
    </source>
</evidence>
<keyword evidence="1" id="KW-0233">DNA recombination</keyword>
<feature type="region of interest" description="Disordered" evidence="2">
    <location>
        <begin position="80"/>
        <end position="134"/>
    </location>
</feature>
<dbReference type="InterPro" id="IPR013762">
    <property type="entry name" value="Integrase-like_cat_sf"/>
</dbReference>
<dbReference type="EMBL" id="JARKIB010000179">
    <property type="protein sequence ID" value="KAJ7727486.1"/>
    <property type="molecule type" value="Genomic_DNA"/>
</dbReference>
<keyword evidence="4" id="KW-1185">Reference proteome</keyword>
<dbReference type="InterPro" id="IPR011010">
    <property type="entry name" value="DNA_brk_join_enz"/>
</dbReference>
<dbReference type="AlphaFoldDB" id="A0AAD7HU93"/>
<dbReference type="Gene3D" id="1.10.443.10">
    <property type="entry name" value="Intergrase catalytic core"/>
    <property type="match status" value="1"/>
</dbReference>
<organism evidence="3 4">
    <name type="scientific">Mycena metata</name>
    <dbReference type="NCBI Taxonomy" id="1033252"/>
    <lineage>
        <taxon>Eukaryota</taxon>
        <taxon>Fungi</taxon>
        <taxon>Dikarya</taxon>
        <taxon>Basidiomycota</taxon>
        <taxon>Agaricomycotina</taxon>
        <taxon>Agaricomycetes</taxon>
        <taxon>Agaricomycetidae</taxon>
        <taxon>Agaricales</taxon>
        <taxon>Marasmiineae</taxon>
        <taxon>Mycenaceae</taxon>
        <taxon>Mycena</taxon>
    </lineage>
</organism>
<gene>
    <name evidence="3" type="ORF">B0H16DRAFT_1470925</name>
</gene>